<dbReference type="RefSeq" id="WP_007256403.1">
    <property type="nucleotide sequence ID" value="NZ_CH724108.1"/>
</dbReference>
<keyword evidence="3" id="KW-1185">Reference proteome</keyword>
<evidence type="ECO:0000259" key="1">
    <source>
        <dbReference type="Pfam" id="PF12697"/>
    </source>
</evidence>
<name>Q2CEZ0_OCEGH</name>
<dbReference type="EMBL" id="AAOT01000015">
    <property type="protein sequence ID" value="EAR51220.1"/>
    <property type="molecule type" value="Genomic_DNA"/>
</dbReference>
<dbReference type="OrthoDB" id="9779853at2"/>
<accession>Q2CEZ0</accession>
<evidence type="ECO:0000313" key="3">
    <source>
        <dbReference type="Proteomes" id="UP000003635"/>
    </source>
</evidence>
<sequence>MARPLVLLHGWTMSGSVFDGLAARLGGFECHAPDLPGHASAAHLPPTLDACADHVHAHLPAGAVLVGWSMGAAVAWRMIERHGAGRLAGLMCVDMSPRMVNAPGWPHGLREQGAADVARTTARMEADWRGTAEAIAATMFADSAGAPGFSRADARAAILANDPDKMRGLWRELTAADHRGIIPQIGCPCLVAHGALSRVYPASAADWLAEKLPDASRYSFAASGHSPHLEEPDAFARVLTEWSARLP</sequence>
<dbReference type="PANTHER" id="PTHR43194:SF5">
    <property type="entry name" value="PIMELOYL-[ACYL-CARRIER PROTEIN] METHYL ESTER ESTERASE"/>
    <property type="match status" value="1"/>
</dbReference>
<dbReference type="InterPro" id="IPR029058">
    <property type="entry name" value="AB_hydrolase_fold"/>
</dbReference>
<dbReference type="InterPro" id="IPR000073">
    <property type="entry name" value="AB_hydrolase_1"/>
</dbReference>
<evidence type="ECO:0000313" key="2">
    <source>
        <dbReference type="EMBL" id="EAR51220.1"/>
    </source>
</evidence>
<feature type="domain" description="AB hydrolase-1" evidence="1">
    <location>
        <begin position="5"/>
        <end position="237"/>
    </location>
</feature>
<proteinExistence type="predicted"/>
<dbReference type="Proteomes" id="UP000003635">
    <property type="component" value="Unassembled WGS sequence"/>
</dbReference>
<dbReference type="ESTHER" id="9rhob-q2cez0">
    <property type="family name" value="6_AlphaBeta_hydrolase"/>
</dbReference>
<dbReference type="HOGENOM" id="CLU_020336_50_2_5"/>
<dbReference type="PANTHER" id="PTHR43194">
    <property type="entry name" value="HYDROLASE ALPHA/BETA FOLD FAMILY"/>
    <property type="match status" value="1"/>
</dbReference>
<dbReference type="SUPFAM" id="SSF53474">
    <property type="entry name" value="alpha/beta-Hydrolases"/>
    <property type="match status" value="1"/>
</dbReference>
<reference evidence="2 3" key="1">
    <citation type="journal article" date="2010" name="J. Bacteriol.">
        <title>Genome sequences of Oceanicola granulosus HTCC2516(T) and Oceanicola batsensis HTCC2597(TDelta).</title>
        <authorList>
            <person name="Thrash J.C."/>
            <person name="Cho J.C."/>
            <person name="Vergin K.L."/>
            <person name="Giovannoni S.J."/>
        </authorList>
    </citation>
    <scope>NUCLEOTIDE SEQUENCE [LARGE SCALE GENOMIC DNA]</scope>
    <source>
        <strain evidence="3">ATCC BAA-861 / DSM 15982 / KCTC 12143 / HTCC2516</strain>
    </source>
</reference>
<comment type="caution">
    <text evidence="2">The sequence shown here is derived from an EMBL/GenBank/DDBJ whole genome shotgun (WGS) entry which is preliminary data.</text>
</comment>
<dbReference type="Gene3D" id="3.40.50.1820">
    <property type="entry name" value="alpha/beta hydrolase"/>
    <property type="match status" value="1"/>
</dbReference>
<dbReference type="AlphaFoldDB" id="Q2CEZ0"/>
<gene>
    <name evidence="2" type="ORF">OG2516_14436</name>
</gene>
<dbReference type="eggNOG" id="COG2267">
    <property type="taxonomic scope" value="Bacteria"/>
</dbReference>
<dbReference type="InterPro" id="IPR050228">
    <property type="entry name" value="Carboxylesterase_BioH"/>
</dbReference>
<protein>
    <submittedName>
        <fullName evidence="2">BioH protein</fullName>
    </submittedName>
</protein>
<dbReference type="Pfam" id="PF12697">
    <property type="entry name" value="Abhydrolase_6"/>
    <property type="match status" value="1"/>
</dbReference>
<dbReference type="STRING" id="314256.OG2516_14436"/>
<organism evidence="2 3">
    <name type="scientific">Oceanicola granulosus (strain ATCC BAA-861 / DSM 15982 / KCTC 12143 / HTCC2516)</name>
    <dbReference type="NCBI Taxonomy" id="314256"/>
    <lineage>
        <taxon>Bacteria</taxon>
        <taxon>Pseudomonadati</taxon>
        <taxon>Pseudomonadota</taxon>
        <taxon>Alphaproteobacteria</taxon>
        <taxon>Rhodobacterales</taxon>
        <taxon>Roseobacteraceae</taxon>
        <taxon>Oceanicola</taxon>
    </lineage>
</organism>